<dbReference type="EC" id="1.1.1.292" evidence="4"/>
<dbReference type="SUPFAM" id="SSF51735">
    <property type="entry name" value="NAD(P)-binding Rossmann-fold domains"/>
    <property type="match status" value="1"/>
</dbReference>
<protein>
    <submittedName>
        <fullName evidence="4">1,5-anhydro-D-fructose reductase</fullName>
        <ecNumber evidence="4">1.1.1.292</ecNumber>
    </submittedName>
</protein>
<gene>
    <name evidence="4" type="primary">afr_6</name>
    <name evidence="4" type="ORF">V202x_49990</name>
</gene>
<dbReference type="EMBL" id="CP037422">
    <property type="protein sequence ID" value="QDU11575.1"/>
    <property type="molecule type" value="Genomic_DNA"/>
</dbReference>
<dbReference type="InterPro" id="IPR055170">
    <property type="entry name" value="GFO_IDH_MocA-like_dom"/>
</dbReference>
<evidence type="ECO:0000313" key="4">
    <source>
        <dbReference type="EMBL" id="QDU11575.1"/>
    </source>
</evidence>
<dbReference type="Pfam" id="PF01408">
    <property type="entry name" value="GFO_IDH_MocA"/>
    <property type="match status" value="1"/>
</dbReference>
<dbReference type="AlphaFoldDB" id="A0A517X244"/>
<organism evidence="4 5">
    <name type="scientific">Gimesia aquarii</name>
    <dbReference type="NCBI Taxonomy" id="2527964"/>
    <lineage>
        <taxon>Bacteria</taxon>
        <taxon>Pseudomonadati</taxon>
        <taxon>Planctomycetota</taxon>
        <taxon>Planctomycetia</taxon>
        <taxon>Planctomycetales</taxon>
        <taxon>Planctomycetaceae</taxon>
        <taxon>Gimesia</taxon>
    </lineage>
</organism>
<feature type="domain" description="Gfo/Idh/MocA-like oxidoreductase N-terminal" evidence="2">
    <location>
        <begin position="5"/>
        <end position="129"/>
    </location>
</feature>
<dbReference type="Gene3D" id="3.30.360.10">
    <property type="entry name" value="Dihydrodipicolinate Reductase, domain 2"/>
    <property type="match status" value="1"/>
</dbReference>
<dbReference type="RefSeq" id="WP_145179347.1">
    <property type="nucleotide sequence ID" value="NZ_CP037422.1"/>
</dbReference>
<evidence type="ECO:0000256" key="1">
    <source>
        <dbReference type="ARBA" id="ARBA00023002"/>
    </source>
</evidence>
<dbReference type="PANTHER" id="PTHR43818">
    <property type="entry name" value="BCDNA.GH03377"/>
    <property type="match status" value="1"/>
</dbReference>
<evidence type="ECO:0000259" key="2">
    <source>
        <dbReference type="Pfam" id="PF01408"/>
    </source>
</evidence>
<dbReference type="Gene3D" id="3.40.50.720">
    <property type="entry name" value="NAD(P)-binding Rossmann-like Domain"/>
    <property type="match status" value="1"/>
</dbReference>
<keyword evidence="5" id="KW-1185">Reference proteome</keyword>
<evidence type="ECO:0000313" key="5">
    <source>
        <dbReference type="Proteomes" id="UP000318384"/>
    </source>
</evidence>
<dbReference type="Pfam" id="PF22725">
    <property type="entry name" value="GFO_IDH_MocA_C3"/>
    <property type="match status" value="1"/>
</dbReference>
<dbReference type="PANTHER" id="PTHR43818:SF11">
    <property type="entry name" value="BCDNA.GH03377"/>
    <property type="match status" value="1"/>
</dbReference>
<proteinExistence type="predicted"/>
<keyword evidence="1 4" id="KW-0560">Oxidoreductase</keyword>
<evidence type="ECO:0000259" key="3">
    <source>
        <dbReference type="Pfam" id="PF22725"/>
    </source>
</evidence>
<dbReference type="SUPFAM" id="SSF55347">
    <property type="entry name" value="Glyceraldehyde-3-phosphate dehydrogenase-like, C-terminal domain"/>
    <property type="match status" value="1"/>
</dbReference>
<dbReference type="GO" id="GO:0000166">
    <property type="term" value="F:nucleotide binding"/>
    <property type="evidence" value="ECO:0007669"/>
    <property type="project" value="InterPro"/>
</dbReference>
<dbReference type="GO" id="GO:0033712">
    <property type="term" value="F:1,5-anhydro-D-fructose reductase (1,5-anhydro-D-mannitol-forming) activity"/>
    <property type="evidence" value="ECO:0007669"/>
    <property type="project" value="UniProtKB-EC"/>
</dbReference>
<dbReference type="InterPro" id="IPR050463">
    <property type="entry name" value="Gfo/Idh/MocA_oxidrdct_glycsds"/>
</dbReference>
<accession>A0A517X244</accession>
<dbReference type="InterPro" id="IPR036291">
    <property type="entry name" value="NAD(P)-bd_dom_sf"/>
</dbReference>
<feature type="domain" description="GFO/IDH/MocA-like oxidoreductase" evidence="3">
    <location>
        <begin position="141"/>
        <end position="278"/>
    </location>
</feature>
<name>A0A517X244_9PLAN</name>
<sequence>MTKPIRVGLIGYGFMGRTHSNAYRQVSKFFDIEHTPVLQAACARSEDKIKDFADNWGWESYETDWRKLIERDDIDLIDITTPNNSHHDIAIAAAEAGKMVLCEKPLAMNTAEAVAMTDAIEKAGVANMVWFNYRRVPAITLAKQLVDEKRIGRPFHYRATYLQDWTIAEDVPQGGATLWRLDAKVAGSGVTGDLLAHSIDSAIWLNGPITSVSAATETFVKERVHQETGEKTPVEIDDACMFLARFANGSMGTFESSRYARGRKNFNTFELNGEDGSVFFDLEDPQILQYFEYANPTTGQKVEDHVTGWRRIHVTNFEHPYMDKWWVPGCTIGYEHTFTNALADFFQGLDSGNPTQPDFRSALETQKVCDAVLQSAKDQQWVEIA</sequence>
<dbReference type="Proteomes" id="UP000318384">
    <property type="component" value="Chromosome"/>
</dbReference>
<reference evidence="4 5" key="1">
    <citation type="submission" date="2019-03" db="EMBL/GenBank/DDBJ databases">
        <title>Deep-cultivation of Planctomycetes and their phenomic and genomic characterization uncovers novel biology.</title>
        <authorList>
            <person name="Wiegand S."/>
            <person name="Jogler M."/>
            <person name="Boedeker C."/>
            <person name="Pinto D."/>
            <person name="Vollmers J."/>
            <person name="Rivas-Marin E."/>
            <person name="Kohn T."/>
            <person name="Peeters S.H."/>
            <person name="Heuer A."/>
            <person name="Rast P."/>
            <person name="Oberbeckmann S."/>
            <person name="Bunk B."/>
            <person name="Jeske O."/>
            <person name="Meyerdierks A."/>
            <person name="Storesund J.E."/>
            <person name="Kallscheuer N."/>
            <person name="Luecker S."/>
            <person name="Lage O.M."/>
            <person name="Pohl T."/>
            <person name="Merkel B.J."/>
            <person name="Hornburger P."/>
            <person name="Mueller R.-W."/>
            <person name="Bruemmer F."/>
            <person name="Labrenz M."/>
            <person name="Spormann A.M."/>
            <person name="Op den Camp H."/>
            <person name="Overmann J."/>
            <person name="Amann R."/>
            <person name="Jetten M.S.M."/>
            <person name="Mascher T."/>
            <person name="Medema M.H."/>
            <person name="Devos D.P."/>
            <person name="Kaster A.-K."/>
            <person name="Ovreas L."/>
            <person name="Rohde M."/>
            <person name="Galperin M.Y."/>
            <person name="Jogler C."/>
        </authorList>
    </citation>
    <scope>NUCLEOTIDE SEQUENCE [LARGE SCALE GENOMIC DNA]</scope>
    <source>
        <strain evidence="4 5">V202</strain>
    </source>
</reference>
<dbReference type="InterPro" id="IPR000683">
    <property type="entry name" value="Gfo/Idh/MocA-like_OxRdtase_N"/>
</dbReference>
<dbReference type="OrthoDB" id="9815825at2"/>